<sequence length="395" mass="44590">MTYAGDRILYDADTHIMELPDFLRKYADPDIREELPLVDYGRSLVTDEEVAVITANGSRHSDDHRQSLVALGDRMITEVKEIQALGAFDKHDRVIANDMLGFIKQIVFATHSLHMPFSPSKKIDDRLRYGGARAHNRHMADFCSIDDRLMGVAAIPLENPELALEEVKWSLENGLEAMWIPHRLAGDRSPTHIDYNPIWALLQEAQVPLVFHVGGNPLQLHPGWSNNGRAATKDWMGGGENVRARDAVVLHQGIETFIGMMVMDGILEEFPRLKMASVELGAGWVPETLVRLDQTHKAYSKVDERLMSFKRRPSEQITEQMAFTPFVFEDVARLIDHSNDDLYLFSSDYPHTEGGRDPIARFEACMQDVPQASIDKFNSGNFLRVFPRASVTAHG</sequence>
<evidence type="ECO:0000256" key="1">
    <source>
        <dbReference type="ARBA" id="ARBA00023239"/>
    </source>
</evidence>
<feature type="domain" description="Amidohydrolase-related" evidence="2">
    <location>
        <begin position="132"/>
        <end position="387"/>
    </location>
</feature>
<dbReference type="PANTHER" id="PTHR21240">
    <property type="entry name" value="2-AMINO-3-CARBOXYLMUCONATE-6-SEMIALDEHYDE DECARBOXYLASE"/>
    <property type="match status" value="1"/>
</dbReference>
<evidence type="ECO:0000313" key="3">
    <source>
        <dbReference type="EMBL" id="CAB4615417.1"/>
    </source>
</evidence>
<protein>
    <submittedName>
        <fullName evidence="3">Unannotated protein</fullName>
    </submittedName>
</protein>
<gene>
    <name evidence="3" type="ORF">UFOPK1874_00691</name>
</gene>
<dbReference type="InterPro" id="IPR006680">
    <property type="entry name" value="Amidohydro-rel"/>
</dbReference>
<organism evidence="3">
    <name type="scientific">freshwater metagenome</name>
    <dbReference type="NCBI Taxonomy" id="449393"/>
    <lineage>
        <taxon>unclassified sequences</taxon>
        <taxon>metagenomes</taxon>
        <taxon>ecological metagenomes</taxon>
    </lineage>
</organism>
<dbReference type="Gene3D" id="3.20.20.140">
    <property type="entry name" value="Metal-dependent hydrolases"/>
    <property type="match status" value="1"/>
</dbReference>
<dbReference type="SUPFAM" id="SSF51556">
    <property type="entry name" value="Metallo-dependent hydrolases"/>
    <property type="match status" value="1"/>
</dbReference>
<dbReference type="InterPro" id="IPR032466">
    <property type="entry name" value="Metal_Hydrolase"/>
</dbReference>
<dbReference type="GO" id="GO:0005737">
    <property type="term" value="C:cytoplasm"/>
    <property type="evidence" value="ECO:0007669"/>
    <property type="project" value="TreeGrafter"/>
</dbReference>
<accession>A0A6J6HR10</accession>
<evidence type="ECO:0000259" key="2">
    <source>
        <dbReference type="Pfam" id="PF04909"/>
    </source>
</evidence>
<dbReference type="PANTHER" id="PTHR21240:SF28">
    <property type="entry name" value="ISO-OROTATE DECARBOXYLASE (EUROFUNG)"/>
    <property type="match status" value="1"/>
</dbReference>
<name>A0A6J6HR10_9ZZZZ</name>
<dbReference type="GO" id="GO:0016787">
    <property type="term" value="F:hydrolase activity"/>
    <property type="evidence" value="ECO:0007669"/>
    <property type="project" value="InterPro"/>
</dbReference>
<dbReference type="GO" id="GO:0019748">
    <property type="term" value="P:secondary metabolic process"/>
    <property type="evidence" value="ECO:0007669"/>
    <property type="project" value="TreeGrafter"/>
</dbReference>
<dbReference type="InterPro" id="IPR032465">
    <property type="entry name" value="ACMSD"/>
</dbReference>
<dbReference type="EMBL" id="CAEZUX010000066">
    <property type="protein sequence ID" value="CAB4615417.1"/>
    <property type="molecule type" value="Genomic_DNA"/>
</dbReference>
<dbReference type="Pfam" id="PF04909">
    <property type="entry name" value="Amidohydro_2"/>
    <property type="match status" value="1"/>
</dbReference>
<keyword evidence="1" id="KW-0456">Lyase</keyword>
<dbReference type="AlphaFoldDB" id="A0A6J6HR10"/>
<proteinExistence type="predicted"/>
<reference evidence="3" key="1">
    <citation type="submission" date="2020-05" db="EMBL/GenBank/DDBJ databases">
        <authorList>
            <person name="Chiriac C."/>
            <person name="Salcher M."/>
            <person name="Ghai R."/>
            <person name="Kavagutti S V."/>
        </authorList>
    </citation>
    <scope>NUCLEOTIDE SEQUENCE</scope>
</reference>
<dbReference type="GO" id="GO:0016831">
    <property type="term" value="F:carboxy-lyase activity"/>
    <property type="evidence" value="ECO:0007669"/>
    <property type="project" value="InterPro"/>
</dbReference>